<dbReference type="Pfam" id="PF00917">
    <property type="entry name" value="MATH"/>
    <property type="match status" value="1"/>
</dbReference>
<organism evidence="2 3">
    <name type="scientific">Perkinsus olseni</name>
    <name type="common">Perkinsus atlanticus</name>
    <dbReference type="NCBI Taxonomy" id="32597"/>
    <lineage>
        <taxon>Eukaryota</taxon>
        <taxon>Sar</taxon>
        <taxon>Alveolata</taxon>
        <taxon>Perkinsozoa</taxon>
        <taxon>Perkinsea</taxon>
        <taxon>Perkinsida</taxon>
        <taxon>Perkinsidae</taxon>
        <taxon>Perkinsus</taxon>
    </lineage>
</organism>
<protein>
    <recommendedName>
        <fullName evidence="1">MATH domain-containing protein</fullName>
    </recommendedName>
</protein>
<comment type="caution">
    <text evidence="2">The sequence shown here is derived from an EMBL/GenBank/DDBJ whole genome shotgun (WGS) entry which is preliminary data.</text>
</comment>
<dbReference type="CDD" id="cd00121">
    <property type="entry name" value="MATH"/>
    <property type="match status" value="2"/>
</dbReference>
<dbReference type="AlphaFoldDB" id="A0A7J6NPK5"/>
<dbReference type="Proteomes" id="UP000541610">
    <property type="component" value="Unassembled WGS sequence"/>
</dbReference>
<dbReference type="InterPro" id="IPR008974">
    <property type="entry name" value="TRAF-like"/>
</dbReference>
<dbReference type="SUPFAM" id="SSF49599">
    <property type="entry name" value="TRAF domain-like"/>
    <property type="match status" value="1"/>
</dbReference>
<evidence type="ECO:0000259" key="1">
    <source>
        <dbReference type="PROSITE" id="PS50144"/>
    </source>
</evidence>
<dbReference type="PROSITE" id="PS50144">
    <property type="entry name" value="MATH"/>
    <property type="match status" value="1"/>
</dbReference>
<dbReference type="EMBL" id="JABANP010000283">
    <property type="protein sequence ID" value="KAF4684981.1"/>
    <property type="molecule type" value="Genomic_DNA"/>
</dbReference>
<dbReference type="Gene3D" id="2.60.210.10">
    <property type="entry name" value="Apoptosis, Tumor Necrosis Factor Receptor Associated Protein 2, Chain A"/>
    <property type="match status" value="1"/>
</dbReference>
<dbReference type="InterPro" id="IPR002083">
    <property type="entry name" value="MATH/TRAF_dom"/>
</dbReference>
<reference evidence="2 3" key="1">
    <citation type="submission" date="2020-04" db="EMBL/GenBank/DDBJ databases">
        <title>Perkinsus olseni comparative genomics.</title>
        <authorList>
            <person name="Bogema D.R."/>
        </authorList>
    </citation>
    <scope>NUCLEOTIDE SEQUENCE [LARGE SCALE GENOMIC DNA]</scope>
    <source>
        <strain evidence="2">00978-12</strain>
    </source>
</reference>
<feature type="domain" description="MATH" evidence="1">
    <location>
        <begin position="299"/>
        <end position="428"/>
    </location>
</feature>
<evidence type="ECO:0000313" key="2">
    <source>
        <dbReference type="EMBL" id="KAF4684981.1"/>
    </source>
</evidence>
<accession>A0A7J6NPK5</accession>
<dbReference type="OrthoDB" id="1883087at2759"/>
<evidence type="ECO:0000313" key="3">
    <source>
        <dbReference type="Proteomes" id="UP000541610"/>
    </source>
</evidence>
<gene>
    <name evidence="2" type="ORF">FOZ60_007062</name>
</gene>
<name>A0A7J6NPK5_PEROL</name>
<sequence length="649" mass="73673">MPEVMKISAEGADSEDDEHPRISELVFRIENVTKYKVRESIKSPTKLVELFNYQVEVYPMGEITQGFKVYIVSVPMDGVNRSITYENIEYAVTLVNHRDDRKSITCRVANDSFSTDEVSLGMNLLQGKLLPAKYPDFFDREGGIVIKARVDLSKAWLSLDPDDDDPVEGDELEFRIRDAAKFQKGEDVKSKPAWRGSCTGCRSSRIREVTLIIRLAARNWLCIYILLGTEEAPQPLKLTVTLVNHRKLADSHTWIGTFLPDGGKPVDSWGPNRLVSIAHLRRKNNGWLDRNGAPANPKVSELEFRIDNVTKYKVGEFVESSSEMIELFNYRLKVYPMGKVENNFAVYLQRVPMNGTGIDPRGVYENVGYEVSLENHLDSSEPLTKRRYCESFRNLQAHGWDKFLDEELRPKKFVFFTDEGRIVIKARVDLNHSKLVLGSADPDDEDIWIGKVTGFEKGEDVKFRPIWRGNYRIQVAVYPGGHPDHLDGAEALAVYIHVLGKKEVEAAPEFLKLKVADRNLRSTDGDAATEPLGAFKLLYGFLSLIEWAGTFRPEEVGDDSWGPNRLLSIKDLRDEDRGWLNEDGELLLRASVEPADEGRDPLSFTKRFTVEWTKADKRMRAPMPANLQEMQDWITSIGNAGTAKTYLMG</sequence>
<proteinExistence type="predicted"/>